<evidence type="ECO:0000256" key="6">
    <source>
        <dbReference type="ARBA" id="ARBA00022729"/>
    </source>
</evidence>
<feature type="chain" id="PRO_5016169542" evidence="11">
    <location>
        <begin position="25"/>
        <end position="415"/>
    </location>
</feature>
<evidence type="ECO:0000259" key="12">
    <source>
        <dbReference type="Pfam" id="PF13609"/>
    </source>
</evidence>
<evidence type="ECO:0000313" key="13">
    <source>
        <dbReference type="EMBL" id="PZW46574.1"/>
    </source>
</evidence>
<dbReference type="PANTHER" id="PTHR34501:SF9">
    <property type="entry name" value="MAJOR OUTER MEMBRANE PROTEIN P.IA"/>
    <property type="match status" value="1"/>
</dbReference>
<evidence type="ECO:0000256" key="9">
    <source>
        <dbReference type="ARBA" id="ARBA00023136"/>
    </source>
</evidence>
<keyword evidence="5" id="KW-0812">Transmembrane</keyword>
<gene>
    <name evidence="13" type="ORF">C8P66_10971</name>
</gene>
<protein>
    <submittedName>
        <fullName evidence="13">Putative porin</fullName>
    </submittedName>
</protein>
<dbReference type="GO" id="GO:0009279">
    <property type="term" value="C:cell outer membrane"/>
    <property type="evidence" value="ECO:0007669"/>
    <property type="project" value="UniProtKB-SubCell"/>
</dbReference>
<keyword evidence="7" id="KW-0406">Ion transport</keyword>
<accession>A0A2W7IMT6</accession>
<evidence type="ECO:0000256" key="3">
    <source>
        <dbReference type="ARBA" id="ARBA00022448"/>
    </source>
</evidence>
<keyword evidence="6 11" id="KW-0732">Signal</keyword>
<keyword evidence="3" id="KW-0813">Transport</keyword>
<dbReference type="CDD" id="cd00342">
    <property type="entry name" value="gram_neg_porins"/>
    <property type="match status" value="1"/>
</dbReference>
<dbReference type="GO" id="GO:0046930">
    <property type="term" value="C:pore complex"/>
    <property type="evidence" value="ECO:0007669"/>
    <property type="project" value="UniProtKB-KW"/>
</dbReference>
<dbReference type="GO" id="GO:0006811">
    <property type="term" value="P:monoatomic ion transport"/>
    <property type="evidence" value="ECO:0007669"/>
    <property type="project" value="UniProtKB-KW"/>
</dbReference>
<dbReference type="GO" id="GO:0015288">
    <property type="term" value="F:porin activity"/>
    <property type="evidence" value="ECO:0007669"/>
    <property type="project" value="UniProtKB-KW"/>
</dbReference>
<keyword evidence="9" id="KW-0472">Membrane</keyword>
<evidence type="ECO:0000256" key="4">
    <source>
        <dbReference type="ARBA" id="ARBA00022452"/>
    </source>
</evidence>
<keyword evidence="8" id="KW-0626">Porin</keyword>
<evidence type="ECO:0000256" key="2">
    <source>
        <dbReference type="ARBA" id="ARBA00011233"/>
    </source>
</evidence>
<name>A0A2W7IMT6_9PROT</name>
<dbReference type="RefSeq" id="WP_111397978.1">
    <property type="nucleotide sequence ID" value="NZ_QKYU01000009.1"/>
</dbReference>
<dbReference type="EMBL" id="QKYU01000009">
    <property type="protein sequence ID" value="PZW46574.1"/>
    <property type="molecule type" value="Genomic_DNA"/>
</dbReference>
<dbReference type="Proteomes" id="UP000249688">
    <property type="component" value="Unassembled WGS sequence"/>
</dbReference>
<feature type="domain" description="Porin" evidence="12">
    <location>
        <begin position="10"/>
        <end position="385"/>
    </location>
</feature>
<evidence type="ECO:0000256" key="11">
    <source>
        <dbReference type="SAM" id="SignalP"/>
    </source>
</evidence>
<reference evidence="13 14" key="1">
    <citation type="submission" date="2018-06" db="EMBL/GenBank/DDBJ databases">
        <title>Genomic Encyclopedia of Archaeal and Bacterial Type Strains, Phase II (KMG-II): from individual species to whole genera.</title>
        <authorList>
            <person name="Goeker M."/>
        </authorList>
    </citation>
    <scope>NUCLEOTIDE SEQUENCE [LARGE SCALE GENOMIC DNA]</scope>
    <source>
        <strain evidence="13 14">DSM 24525</strain>
    </source>
</reference>
<keyword evidence="4" id="KW-1134">Transmembrane beta strand</keyword>
<feature type="signal peptide" evidence="11">
    <location>
        <begin position="1"/>
        <end position="24"/>
    </location>
</feature>
<dbReference type="SUPFAM" id="SSF56935">
    <property type="entry name" value="Porins"/>
    <property type="match status" value="1"/>
</dbReference>
<sequence length="415" mass="43498">MRKLLLGTTAVAAAALFGASHASAQTAPTVRIGGFFEFTGGYIDDDADRNAVTIPAVGTNAARTVSRDKVDFRSDAEIHILVSGKAANGLTYGAAIELQVDNVTNSGGAGNGGVVDTDEMWMYISSPTLGQLQLGDQDNAADQLKVSTPGIQNLDQSGGWDEFTPPSGDGSRYLVTGINDGVDSTKIIYLSPQFFGFDFGISYAANQSEGENFLTPTGGIQRDGLGLTNEISGAVRYRGTFGGVGVATAFSAMRADAQESNGVLFGGVPVGLEDVTQYQAGLNLSAYGLTVGGYYSWGKFSGATRGVLREGLDNSTNWGAGATYRMGAFEVGAFFAEASRDNGTAVVAGAQLKDREQQLISVGAVYTLAPGLEMFANYTNIDNKNIANNATNPTNYASQRNRTIDVFIVGTRLSF</sequence>
<keyword evidence="10" id="KW-0998">Cell outer membrane</keyword>
<dbReference type="PANTHER" id="PTHR34501">
    <property type="entry name" value="PROTEIN YDDL-RELATED"/>
    <property type="match status" value="1"/>
</dbReference>
<comment type="caution">
    <text evidence="13">The sequence shown here is derived from an EMBL/GenBank/DDBJ whole genome shotgun (WGS) entry which is preliminary data.</text>
</comment>
<evidence type="ECO:0000256" key="10">
    <source>
        <dbReference type="ARBA" id="ARBA00023237"/>
    </source>
</evidence>
<comment type="subcellular location">
    <subcellularLocation>
        <location evidence="1">Cell outer membrane</location>
        <topology evidence="1">Multi-pass membrane protein</topology>
    </subcellularLocation>
</comment>
<evidence type="ECO:0000256" key="7">
    <source>
        <dbReference type="ARBA" id="ARBA00023065"/>
    </source>
</evidence>
<organism evidence="13 14">
    <name type="scientific">Humitalea rosea</name>
    <dbReference type="NCBI Taxonomy" id="990373"/>
    <lineage>
        <taxon>Bacteria</taxon>
        <taxon>Pseudomonadati</taxon>
        <taxon>Pseudomonadota</taxon>
        <taxon>Alphaproteobacteria</taxon>
        <taxon>Acetobacterales</taxon>
        <taxon>Roseomonadaceae</taxon>
        <taxon>Humitalea</taxon>
    </lineage>
</organism>
<evidence type="ECO:0000313" key="14">
    <source>
        <dbReference type="Proteomes" id="UP000249688"/>
    </source>
</evidence>
<dbReference type="InterPro" id="IPR050298">
    <property type="entry name" value="Gram-neg_bact_OMP"/>
</dbReference>
<evidence type="ECO:0000256" key="8">
    <source>
        <dbReference type="ARBA" id="ARBA00023114"/>
    </source>
</evidence>
<dbReference type="AlphaFoldDB" id="A0A2W7IMT6"/>
<dbReference type="Gene3D" id="2.40.160.10">
    <property type="entry name" value="Porin"/>
    <property type="match status" value="1"/>
</dbReference>
<dbReference type="InterPro" id="IPR033900">
    <property type="entry name" value="Gram_neg_porin_domain"/>
</dbReference>
<evidence type="ECO:0000256" key="5">
    <source>
        <dbReference type="ARBA" id="ARBA00022692"/>
    </source>
</evidence>
<proteinExistence type="predicted"/>
<keyword evidence="14" id="KW-1185">Reference proteome</keyword>
<dbReference type="Pfam" id="PF13609">
    <property type="entry name" value="Porin_4"/>
    <property type="match status" value="1"/>
</dbReference>
<dbReference type="InterPro" id="IPR023614">
    <property type="entry name" value="Porin_dom_sf"/>
</dbReference>
<dbReference type="OrthoDB" id="6758483at2"/>
<evidence type="ECO:0000256" key="1">
    <source>
        <dbReference type="ARBA" id="ARBA00004571"/>
    </source>
</evidence>
<comment type="subunit">
    <text evidence="2">Homotrimer.</text>
</comment>